<dbReference type="PROSITE" id="PS51257">
    <property type="entry name" value="PROKAR_LIPOPROTEIN"/>
    <property type="match status" value="1"/>
</dbReference>
<dbReference type="PANTHER" id="PTHR43649">
    <property type="entry name" value="ARABINOSE-BINDING PROTEIN-RELATED"/>
    <property type="match status" value="1"/>
</dbReference>
<protein>
    <submittedName>
        <fullName evidence="7">ABC transporter substrate-binding protein</fullName>
    </submittedName>
</protein>
<dbReference type="AlphaFoldDB" id="A0A3M0IFU7"/>
<dbReference type="Proteomes" id="UP000270471">
    <property type="component" value="Unassembled WGS sequence"/>
</dbReference>
<dbReference type="EMBL" id="PENI01000038">
    <property type="protein sequence ID" value="RMB80766.1"/>
    <property type="molecule type" value="Genomic_DNA"/>
</dbReference>
<organism evidence="7 8">
    <name type="scientific">Streptomyces shenzhenensis</name>
    <dbReference type="NCBI Taxonomy" id="943815"/>
    <lineage>
        <taxon>Bacteria</taxon>
        <taxon>Bacillati</taxon>
        <taxon>Actinomycetota</taxon>
        <taxon>Actinomycetes</taxon>
        <taxon>Kitasatosporales</taxon>
        <taxon>Streptomycetaceae</taxon>
        <taxon>Streptomyces</taxon>
    </lineage>
</organism>
<proteinExistence type="predicted"/>
<keyword evidence="8" id="KW-1185">Reference proteome</keyword>
<evidence type="ECO:0000256" key="1">
    <source>
        <dbReference type="ARBA" id="ARBA00022475"/>
    </source>
</evidence>
<dbReference type="SUPFAM" id="SSF53850">
    <property type="entry name" value="Periplasmic binding protein-like II"/>
    <property type="match status" value="1"/>
</dbReference>
<feature type="signal peptide" evidence="6">
    <location>
        <begin position="1"/>
        <end position="23"/>
    </location>
</feature>
<accession>A0A3M0IFU7</accession>
<evidence type="ECO:0000256" key="4">
    <source>
        <dbReference type="ARBA" id="ARBA00023139"/>
    </source>
</evidence>
<gene>
    <name evidence="7" type="ORF">CTZ28_38550</name>
</gene>
<dbReference type="InterPro" id="IPR006059">
    <property type="entry name" value="SBP"/>
</dbReference>
<feature type="chain" id="PRO_5038940174" evidence="6">
    <location>
        <begin position="24"/>
        <end position="431"/>
    </location>
</feature>
<dbReference type="Gene3D" id="3.40.190.10">
    <property type="entry name" value="Periplasmic binding protein-like II"/>
    <property type="match status" value="1"/>
</dbReference>
<keyword evidence="3" id="KW-0472">Membrane</keyword>
<name>A0A3M0IFU7_9ACTN</name>
<evidence type="ECO:0000313" key="8">
    <source>
        <dbReference type="Proteomes" id="UP000270471"/>
    </source>
</evidence>
<evidence type="ECO:0000256" key="2">
    <source>
        <dbReference type="ARBA" id="ARBA00022729"/>
    </source>
</evidence>
<reference evidence="7 8" key="1">
    <citation type="submission" date="2017-11" db="EMBL/GenBank/DDBJ databases">
        <title>Draft genome of actinobacteria isolated from guarana (Paullinia cupana (Mart.) Ducke.</title>
        <authorList>
            <person name="Siqueira K.A."/>
            <person name="Liotti R.G."/>
            <person name="Mendes T.A.O."/>
            <person name="Soares M.A."/>
        </authorList>
    </citation>
    <scope>NUCLEOTIDE SEQUENCE [LARGE SCALE GENOMIC DNA]</scope>
    <source>
        <strain evidence="7 8">193</strain>
    </source>
</reference>
<keyword evidence="1" id="KW-1003">Cell membrane</keyword>
<keyword evidence="4" id="KW-0564">Palmitate</keyword>
<dbReference type="InterPro" id="IPR050490">
    <property type="entry name" value="Bact_solute-bd_prot1"/>
</dbReference>
<dbReference type="Pfam" id="PF01547">
    <property type="entry name" value="SBP_bac_1"/>
    <property type="match status" value="1"/>
</dbReference>
<evidence type="ECO:0000256" key="5">
    <source>
        <dbReference type="ARBA" id="ARBA00023288"/>
    </source>
</evidence>
<keyword evidence="2 6" id="KW-0732">Signal</keyword>
<evidence type="ECO:0000313" key="7">
    <source>
        <dbReference type="EMBL" id="RMB80766.1"/>
    </source>
</evidence>
<dbReference type="RefSeq" id="WP_121894461.1">
    <property type="nucleotide sequence ID" value="NZ_PENI01000038.1"/>
</dbReference>
<keyword evidence="5" id="KW-0449">Lipoprotein</keyword>
<evidence type="ECO:0000256" key="6">
    <source>
        <dbReference type="SAM" id="SignalP"/>
    </source>
</evidence>
<dbReference type="OrthoDB" id="4289620at2"/>
<sequence length="431" mass="46403">MTSVRRPSTLVAGLALGSVLMTACGTGGDAASDSSDGKLSGSITFQTWNLKNEKFTPYFKDLIAAFEKDHPGTKIKWVDQPAEGYQDKLSADAAAGSLPDVVDMGPEAAYTLAQAGVLLDIGKADPKAESQYLDKAWQAMTFDGLGGGTYGYPWYLNTGPSFFNKALLTKCGLDPEKLPTTYDQLFDQAETMAKSCSDTTMIARMPAIETFGEYGVPLMDAGGKKFTYNGAKGVEFVERFRELYAKKGFSEEQLNNLQTKEVEEFKAGRLAYLPGSSYTLNDLKETAPDVYKNLAIGPRINNSAPNMYIESLVVNATSKRQALATAFAKYVTGSANQLVFAKKASVFPSSAGSLDDAYFTEDDGDPATVVRVEGAAQVKKAVVWWPPAFSGSADSETLREQIAQALLGKKSAQQALDDSVTYSNERLDANG</sequence>
<dbReference type="PANTHER" id="PTHR43649:SF33">
    <property type="entry name" value="POLYGALACTURONAN_RHAMNOGALACTURONAN-BINDING PROTEIN YTCQ"/>
    <property type="match status" value="1"/>
</dbReference>
<comment type="caution">
    <text evidence="7">The sequence shown here is derived from an EMBL/GenBank/DDBJ whole genome shotgun (WGS) entry which is preliminary data.</text>
</comment>
<evidence type="ECO:0000256" key="3">
    <source>
        <dbReference type="ARBA" id="ARBA00023136"/>
    </source>
</evidence>